<dbReference type="PANTHER" id="PTHR43591:SF106">
    <property type="entry name" value="S-ADENOSYL-L-METHIONINE-DEPENDENT METHYLTRANSFERASE"/>
    <property type="match status" value="1"/>
</dbReference>
<dbReference type="PANTHER" id="PTHR43591">
    <property type="entry name" value="METHYLTRANSFERASE"/>
    <property type="match status" value="1"/>
</dbReference>
<accession>A0A218ZBJ7</accession>
<dbReference type="Gene3D" id="3.40.50.150">
    <property type="entry name" value="Vaccinia Virus protein VP39"/>
    <property type="match status" value="1"/>
</dbReference>
<dbReference type="InParanoid" id="A0A218ZBJ7"/>
<proteinExistence type="predicted"/>
<comment type="caution">
    <text evidence="2">The sequence shown here is derived from an EMBL/GenBank/DDBJ whole genome shotgun (WGS) entry which is preliminary data.</text>
</comment>
<dbReference type="CDD" id="cd02440">
    <property type="entry name" value="AdoMet_MTases"/>
    <property type="match status" value="1"/>
</dbReference>
<protein>
    <submittedName>
        <fullName evidence="2">Methyltransferase</fullName>
    </submittedName>
</protein>
<evidence type="ECO:0000313" key="2">
    <source>
        <dbReference type="EMBL" id="OWP05388.1"/>
    </source>
</evidence>
<evidence type="ECO:0000256" key="1">
    <source>
        <dbReference type="SAM" id="MobiDB-lite"/>
    </source>
</evidence>
<dbReference type="EMBL" id="MZNU01000075">
    <property type="protein sequence ID" value="OWP05388.1"/>
    <property type="molecule type" value="Genomic_DNA"/>
</dbReference>
<dbReference type="SUPFAM" id="SSF53335">
    <property type="entry name" value="S-adenosyl-L-methionine-dependent methyltransferases"/>
    <property type="match status" value="1"/>
</dbReference>
<organism evidence="2 3">
    <name type="scientific">Diplocarpon coronariae</name>
    <dbReference type="NCBI Taxonomy" id="2795749"/>
    <lineage>
        <taxon>Eukaryota</taxon>
        <taxon>Fungi</taxon>
        <taxon>Dikarya</taxon>
        <taxon>Ascomycota</taxon>
        <taxon>Pezizomycotina</taxon>
        <taxon>Leotiomycetes</taxon>
        <taxon>Helotiales</taxon>
        <taxon>Drepanopezizaceae</taxon>
        <taxon>Diplocarpon</taxon>
    </lineage>
</organism>
<keyword evidence="3" id="KW-1185">Reference proteome</keyword>
<evidence type="ECO:0000313" key="3">
    <source>
        <dbReference type="Proteomes" id="UP000242519"/>
    </source>
</evidence>
<gene>
    <name evidence="2" type="ORF">B2J93_8331</name>
</gene>
<dbReference type="OrthoDB" id="2013972at2759"/>
<dbReference type="STRING" id="503106.A0A218ZBJ7"/>
<dbReference type="GO" id="GO:0032259">
    <property type="term" value="P:methylation"/>
    <property type="evidence" value="ECO:0007669"/>
    <property type="project" value="UniProtKB-KW"/>
</dbReference>
<keyword evidence="2" id="KW-0808">Transferase</keyword>
<reference evidence="2 3" key="1">
    <citation type="submission" date="2017-04" db="EMBL/GenBank/DDBJ databases">
        <title>Draft genome sequence of Marssonina coronaria NL1: causal agent of apple blotch.</title>
        <authorList>
            <person name="Cheng Q."/>
        </authorList>
    </citation>
    <scope>NUCLEOTIDE SEQUENCE [LARGE SCALE GENOMIC DNA]</scope>
    <source>
        <strain evidence="2 3">NL1</strain>
    </source>
</reference>
<feature type="region of interest" description="Disordered" evidence="1">
    <location>
        <begin position="1"/>
        <end position="20"/>
    </location>
</feature>
<dbReference type="Pfam" id="PF13489">
    <property type="entry name" value="Methyltransf_23"/>
    <property type="match status" value="1"/>
</dbReference>
<dbReference type="Proteomes" id="UP000242519">
    <property type="component" value="Unassembled WGS sequence"/>
</dbReference>
<dbReference type="AlphaFoldDB" id="A0A218ZBJ7"/>
<keyword evidence="2" id="KW-0489">Methyltransferase</keyword>
<sequence>MPTDEEGKIEAWSVPPPPSPARYARISFHSRAPNDERQNENLDIAHHKFLLLLDHSLTLAPIDPNIERVLDIGTGTGIWASATAIDFADEHPHTEVIGTDLSPIQPDLVPPNCRFEIDDASDEWTYPANYFNFIHIRGLFGSIQDWPALYAQALRHLKPGGYIEHIEGAADVRCDDGTLPDDSPLRTFCRLFAEASEITGQDFRISDVMAQKIAESGFVNVVERVYKVPLGGWAADRKLRELGRWALLAFETGLEGYSLATLTRVLGVSTSETRLMSRNKGRTDESKQWAQLRSAVRDRRTHPYHFIKVVYAQKPLQ</sequence>
<name>A0A218ZBJ7_9HELO</name>
<dbReference type="GO" id="GO:0008168">
    <property type="term" value="F:methyltransferase activity"/>
    <property type="evidence" value="ECO:0007669"/>
    <property type="project" value="UniProtKB-KW"/>
</dbReference>
<dbReference type="InterPro" id="IPR029063">
    <property type="entry name" value="SAM-dependent_MTases_sf"/>
</dbReference>